<dbReference type="InterPro" id="IPR012340">
    <property type="entry name" value="NA-bd_OB-fold"/>
</dbReference>
<name>A0A1S2YTG1_CICAR</name>
<dbReference type="AlphaFoldDB" id="A0A1S2YTG1"/>
<dbReference type="RefSeq" id="XP_004509632.1">
    <property type="nucleotide sequence ID" value="XM_004509575.1"/>
</dbReference>
<accession>A0A1S2YTG1</accession>
<protein>
    <submittedName>
        <fullName evidence="2">Uncharacterized protein LOC101500275</fullName>
    </submittedName>
</protein>
<reference evidence="2" key="2">
    <citation type="submission" date="2025-08" db="UniProtKB">
        <authorList>
            <consortium name="RefSeq"/>
        </authorList>
    </citation>
    <scope>IDENTIFICATION</scope>
    <source>
        <tissue evidence="2">Etiolated seedlings</tissue>
    </source>
</reference>
<gene>
    <name evidence="2" type="primary">LOC101500275</name>
</gene>
<reference evidence="1" key="1">
    <citation type="journal article" date="2013" name="Nat. Biotechnol.">
        <title>Draft genome sequence of chickpea (Cicer arietinum) provides a resource for trait improvement.</title>
        <authorList>
            <person name="Varshney R.K."/>
            <person name="Song C."/>
            <person name="Saxena R.K."/>
            <person name="Azam S."/>
            <person name="Yu S."/>
            <person name="Sharpe A.G."/>
            <person name="Cannon S."/>
            <person name="Baek J."/>
            <person name="Rosen B.D."/>
            <person name="Tar'an B."/>
            <person name="Millan T."/>
            <person name="Zhang X."/>
            <person name="Ramsay L.D."/>
            <person name="Iwata A."/>
            <person name="Wang Y."/>
            <person name="Nelson W."/>
            <person name="Farmer A.D."/>
            <person name="Gaur P.M."/>
            <person name="Soderlund C."/>
            <person name="Penmetsa R.V."/>
            <person name="Xu C."/>
            <person name="Bharti A.K."/>
            <person name="He W."/>
            <person name="Winter P."/>
            <person name="Zhao S."/>
            <person name="Hane J.K."/>
            <person name="Carrasquilla-Garcia N."/>
            <person name="Condie J.A."/>
            <person name="Upadhyaya H.D."/>
            <person name="Luo M.C."/>
            <person name="Thudi M."/>
            <person name="Gowda C.L."/>
            <person name="Singh N.P."/>
            <person name="Lichtenzveig J."/>
            <person name="Gali K.K."/>
            <person name="Rubio J."/>
            <person name="Nadarajan N."/>
            <person name="Dolezel J."/>
            <person name="Bansal K.C."/>
            <person name="Xu X."/>
            <person name="Edwards D."/>
            <person name="Zhang G."/>
            <person name="Kahl G."/>
            <person name="Gil J."/>
            <person name="Singh K.B."/>
            <person name="Datta S.K."/>
            <person name="Jackson S.A."/>
            <person name="Wang J."/>
            <person name="Cook D.R."/>
        </authorList>
    </citation>
    <scope>NUCLEOTIDE SEQUENCE [LARGE SCALE GENOMIC DNA]</scope>
    <source>
        <strain evidence="1">cv. CDC Frontier</strain>
    </source>
</reference>
<organism evidence="1 2">
    <name type="scientific">Cicer arietinum</name>
    <name type="common">Chickpea</name>
    <name type="synonym">Garbanzo</name>
    <dbReference type="NCBI Taxonomy" id="3827"/>
    <lineage>
        <taxon>Eukaryota</taxon>
        <taxon>Viridiplantae</taxon>
        <taxon>Streptophyta</taxon>
        <taxon>Embryophyta</taxon>
        <taxon>Tracheophyta</taxon>
        <taxon>Spermatophyta</taxon>
        <taxon>Magnoliopsida</taxon>
        <taxon>eudicotyledons</taxon>
        <taxon>Gunneridae</taxon>
        <taxon>Pentapetalae</taxon>
        <taxon>rosids</taxon>
        <taxon>fabids</taxon>
        <taxon>Fabales</taxon>
        <taxon>Fabaceae</taxon>
        <taxon>Papilionoideae</taxon>
        <taxon>50 kb inversion clade</taxon>
        <taxon>NPAAA clade</taxon>
        <taxon>Hologalegina</taxon>
        <taxon>IRL clade</taxon>
        <taxon>Cicereae</taxon>
        <taxon>Cicer</taxon>
    </lineage>
</organism>
<dbReference type="Gene3D" id="2.40.50.140">
    <property type="entry name" value="Nucleic acid-binding proteins"/>
    <property type="match status" value="1"/>
</dbReference>
<dbReference type="PaxDb" id="3827-XP_004509632.1"/>
<keyword evidence="1" id="KW-1185">Reference proteome</keyword>
<dbReference type="OrthoDB" id="1425565at2759"/>
<dbReference type="Proteomes" id="UP000087171">
    <property type="component" value="Chromosome Ca7"/>
</dbReference>
<sequence length="245" mass="27639">MGNNGHTITKLLINENMHEIKEFRNHQFSMNAGYLHIDNYIQDNQLQTQITSSSQYTSQEKFMYNVQAKTLRQIKTVGHEMICVAVATLSKVVPDKFGWFYLGCTNCTFKALEGITNYHCKCGVQAGDTDIRIYPSELRDIMGTTLVFCVKLQPSSKQCSVNKSWNDTALIATIKEQFQIEENTSKGEPSRELLSQEILFDTQSLSTTDESDIENIQAATSAKRPPTDYQQDNGDNDAIARISNV</sequence>
<evidence type="ECO:0000313" key="1">
    <source>
        <dbReference type="Proteomes" id="UP000087171"/>
    </source>
</evidence>
<proteinExistence type="predicted"/>
<evidence type="ECO:0000313" key="2">
    <source>
        <dbReference type="RefSeq" id="XP_004509632.1"/>
    </source>
</evidence>